<name>A0ABT1L4Y6_9GAMM</name>
<proteinExistence type="inferred from homology"/>
<dbReference type="PANTHER" id="PTHR30050">
    <property type="entry name" value="CHROMOSOMAL REPLICATION INITIATOR PROTEIN DNAA"/>
    <property type="match status" value="1"/>
</dbReference>
<accession>A0ABT1L4Y6</accession>
<comment type="similarity">
    <text evidence="1 8 11">Belongs to the DnaA family.</text>
</comment>
<dbReference type="InterPro" id="IPR013317">
    <property type="entry name" value="DnaA_dom"/>
</dbReference>
<feature type="binding site" evidence="8">
    <location>
        <position position="151"/>
    </location>
    <ligand>
        <name>ATP</name>
        <dbReference type="ChEBI" id="CHEBI:30616"/>
    </ligand>
</feature>
<dbReference type="InterPro" id="IPR018312">
    <property type="entry name" value="Chromosome_initiator_DnaA_CS"/>
</dbReference>
<sequence length="440" mass="49956">MVCEQLWGFSQTYFQSVLGEDEYETHIRPIQSRVTDEGCLELVFPNRYMKHSFTTKYIGMLKEEVLANQPQFQSLSLRLVLEEDAESPEIEEPVVPAAETEASSLNPNFVFESLVVGRGNELGHAAARQVSENPGVVYNPLVIYGDVGLGKTHLMQAIGHYIQQEDPQQRVCYVHSEQFVSEMIRALQKNTMEAFKNQYRNCVLLLDDIQFFVKKIRSQEELFHTMNSLLDAGQQIIATSDRFPKELEGLESRLKSRFSWGLTVGIDPPELETRVAILLSKAKMSGVRLPEDVAFFIADRIQSNVRELEGALKRLIANASFLGQPITLEFTKQALRDMIDVEERSVNVDSVLKAIAHYYKLSISEITGTSRKRTVARPRQLAMYLAKTCSDLSLSQIGRLFGGRDHTTIMHGCKKIVQLLKEDPVLKSDYENLLRILLNH</sequence>
<feature type="binding site" evidence="8">
    <location>
        <position position="148"/>
    </location>
    <ligand>
        <name>ATP</name>
        <dbReference type="ChEBI" id="CHEBI:30616"/>
    </ligand>
</feature>
<evidence type="ECO:0000256" key="6">
    <source>
        <dbReference type="ARBA" id="ARBA00023121"/>
    </source>
</evidence>
<comment type="caution">
    <text evidence="8">Lacks conserved residue(s) required for the propagation of feature annotation.</text>
</comment>
<dbReference type="InterPro" id="IPR010921">
    <property type="entry name" value="Trp_repressor/repl_initiator"/>
</dbReference>
<dbReference type="Gene3D" id="1.10.1750.10">
    <property type="match status" value="1"/>
</dbReference>
<dbReference type="PANTHER" id="PTHR30050:SF2">
    <property type="entry name" value="CHROMOSOMAL REPLICATION INITIATOR PROTEIN DNAA"/>
    <property type="match status" value="1"/>
</dbReference>
<dbReference type="InterPro" id="IPR013159">
    <property type="entry name" value="DnaA_C"/>
</dbReference>
<dbReference type="CDD" id="cd00009">
    <property type="entry name" value="AAA"/>
    <property type="match status" value="1"/>
</dbReference>
<feature type="region of interest" description="Domain I, interacts with DnaA modulators" evidence="8">
    <location>
        <begin position="1"/>
        <end position="86"/>
    </location>
</feature>
<comment type="subcellular location">
    <subcellularLocation>
        <location evidence="8">Cytoplasm</location>
    </subcellularLocation>
</comment>
<dbReference type="HAMAP" id="MF_00377">
    <property type="entry name" value="DnaA_bact"/>
    <property type="match status" value="1"/>
</dbReference>
<feature type="binding site" evidence="8">
    <location>
        <position position="150"/>
    </location>
    <ligand>
        <name>ATP</name>
        <dbReference type="ChEBI" id="CHEBI:30616"/>
    </ligand>
</feature>
<evidence type="ECO:0000313" key="15">
    <source>
        <dbReference type="Proteomes" id="UP001320768"/>
    </source>
</evidence>
<dbReference type="SUPFAM" id="SSF48295">
    <property type="entry name" value="TrpR-like"/>
    <property type="match status" value="1"/>
</dbReference>
<protein>
    <recommendedName>
        <fullName evidence="8 9">Chromosomal replication initiator protein DnaA</fullName>
    </recommendedName>
</protein>
<keyword evidence="7 8" id="KW-0238">DNA-binding</keyword>
<keyword evidence="5 8" id="KW-0067">ATP-binding</keyword>
<reference evidence="14 15" key="1">
    <citation type="journal article" date="2022" name="Nat. Microbiol.">
        <title>The microbiome of a bacterivorous marine choanoflagellate contains a resource-demanding obligate bacterial associate.</title>
        <authorList>
            <person name="Needham D.M."/>
            <person name="Poirier C."/>
            <person name="Bachy C."/>
            <person name="George E.E."/>
            <person name="Wilken S."/>
            <person name="Yung C.C.M."/>
            <person name="Limardo A.J."/>
            <person name="Morando M."/>
            <person name="Sudek L."/>
            <person name="Malmstrom R.R."/>
            <person name="Keeling P.J."/>
            <person name="Santoro A.E."/>
            <person name="Worden A.Z."/>
        </authorList>
    </citation>
    <scope>NUCLEOTIDE SEQUENCE [LARGE SCALE GENOMIC DNA]</scope>
    <source>
        <strain evidence="14 15">Comchoano-2</strain>
    </source>
</reference>
<dbReference type="Pfam" id="PF08299">
    <property type="entry name" value="Bac_DnaA_C"/>
    <property type="match status" value="1"/>
</dbReference>
<dbReference type="InterPro" id="IPR001957">
    <property type="entry name" value="Chromosome_initiator_DnaA"/>
</dbReference>
<dbReference type="CDD" id="cd06571">
    <property type="entry name" value="Bac_DnaA_C"/>
    <property type="match status" value="1"/>
</dbReference>
<comment type="subunit">
    <text evidence="8">Oligomerizes as a right-handed, spiral filament on DNA at oriC.</text>
</comment>
<keyword evidence="6 8" id="KW-0446">Lipid-binding</keyword>
<keyword evidence="4 8" id="KW-0547">Nucleotide-binding</keyword>
<dbReference type="InterPro" id="IPR027417">
    <property type="entry name" value="P-loop_NTPase"/>
</dbReference>
<evidence type="ECO:0000313" key="14">
    <source>
        <dbReference type="EMBL" id="MCP8352240.1"/>
    </source>
</evidence>
<dbReference type="EMBL" id="JAKUDN010000002">
    <property type="protein sequence ID" value="MCP8352240.1"/>
    <property type="molecule type" value="Genomic_DNA"/>
</dbReference>
<feature type="domain" description="AAA+ ATPase" evidence="12">
    <location>
        <begin position="137"/>
        <end position="267"/>
    </location>
</feature>
<dbReference type="Gene3D" id="3.40.50.300">
    <property type="entry name" value="P-loop containing nucleotide triphosphate hydrolases"/>
    <property type="match status" value="1"/>
</dbReference>
<dbReference type="InterPro" id="IPR020591">
    <property type="entry name" value="Chromosome_initiator_DnaA-like"/>
</dbReference>
<dbReference type="InterPro" id="IPR038454">
    <property type="entry name" value="DnaA_N_sf"/>
</dbReference>
<dbReference type="NCBIfam" id="TIGR00362">
    <property type="entry name" value="DnaA"/>
    <property type="match status" value="1"/>
</dbReference>
<evidence type="ECO:0000256" key="7">
    <source>
        <dbReference type="ARBA" id="ARBA00023125"/>
    </source>
</evidence>
<keyword evidence="15" id="KW-1185">Reference proteome</keyword>
<dbReference type="Pfam" id="PF00308">
    <property type="entry name" value="Bac_DnaA"/>
    <property type="match status" value="1"/>
</dbReference>
<comment type="domain">
    <text evidence="8">Domain I is involved in oligomerization and binding regulators, domain II is flexibile and of varying length in different bacteria, domain III forms the AAA+ region, while domain IV binds dsDNA.</text>
</comment>
<organism evidence="14 15">
    <name type="scientific">Candidatus Synchoanobacter obligatus</name>
    <dbReference type="NCBI Taxonomy" id="2919597"/>
    <lineage>
        <taxon>Bacteria</taxon>
        <taxon>Pseudomonadati</taxon>
        <taxon>Pseudomonadota</taxon>
        <taxon>Gammaproteobacteria</taxon>
        <taxon>Candidatus Comchoanobacterales</taxon>
        <taxon>Candidatus Comchoanobacteraceae</taxon>
        <taxon>Candidatus Synchoanobacter</taxon>
    </lineage>
</organism>
<gene>
    <name evidence="8 14" type="primary">dnaA</name>
    <name evidence="14" type="ORF">MKS91_02930</name>
</gene>
<evidence type="ECO:0000259" key="12">
    <source>
        <dbReference type="SMART" id="SM00382"/>
    </source>
</evidence>
<evidence type="ECO:0000256" key="11">
    <source>
        <dbReference type="RuleBase" id="RU004227"/>
    </source>
</evidence>
<evidence type="ECO:0000256" key="1">
    <source>
        <dbReference type="ARBA" id="ARBA00006583"/>
    </source>
</evidence>
<feature type="domain" description="Chromosomal replication initiator DnaA C-terminal" evidence="13">
    <location>
        <begin position="347"/>
        <end position="416"/>
    </location>
</feature>
<evidence type="ECO:0000256" key="10">
    <source>
        <dbReference type="RuleBase" id="RU000577"/>
    </source>
</evidence>
<dbReference type="PROSITE" id="PS01008">
    <property type="entry name" value="DNAA"/>
    <property type="match status" value="1"/>
</dbReference>
<dbReference type="InterPro" id="IPR003593">
    <property type="entry name" value="AAA+_ATPase"/>
</dbReference>
<feature type="binding site" evidence="8">
    <location>
        <position position="152"/>
    </location>
    <ligand>
        <name>ATP</name>
        <dbReference type="ChEBI" id="CHEBI:30616"/>
    </ligand>
</feature>
<dbReference type="Proteomes" id="UP001320768">
    <property type="component" value="Unassembled WGS sequence"/>
</dbReference>
<dbReference type="SMART" id="SM00382">
    <property type="entry name" value="AAA"/>
    <property type="match status" value="1"/>
</dbReference>
<keyword evidence="2 8" id="KW-0963">Cytoplasm</keyword>
<comment type="caution">
    <text evidence="14">The sequence shown here is derived from an EMBL/GenBank/DDBJ whole genome shotgun (WGS) entry which is preliminary data.</text>
</comment>
<dbReference type="SMART" id="SM00760">
    <property type="entry name" value="Bac_DnaA_C"/>
    <property type="match status" value="1"/>
</dbReference>
<comment type="function">
    <text evidence="8 10">Plays an essential role in the initiation and regulation of chromosomal replication. ATP-DnaA binds to the origin of replication (oriC) to initiate formation of the DNA replication initiation complex once per cell cycle. Binds the DnaA box (a 9 base pair repeat at the origin) and separates the double-stranded (ds)DNA. Forms a right-handed helical filament on oriC DNA; dsDNA binds to the exterior of the filament while single-stranded (ss)DNA is stabiized in the filament's interior. The ATP-DnaA-oriC complex binds and stabilizes one strand of the AT-rich DNA unwinding element (DUE), permitting loading of DNA polymerase. After initiation quickly degrades to an ADP-DnaA complex that is not apt for DNA replication. Binds acidic phospholipids.</text>
</comment>
<dbReference type="Gene3D" id="1.10.8.60">
    <property type="match status" value="1"/>
</dbReference>
<evidence type="ECO:0000256" key="8">
    <source>
        <dbReference type="HAMAP-Rule" id="MF_00377"/>
    </source>
</evidence>
<dbReference type="PRINTS" id="PR00051">
    <property type="entry name" value="DNAA"/>
</dbReference>
<dbReference type="SUPFAM" id="SSF52540">
    <property type="entry name" value="P-loop containing nucleoside triphosphate hydrolases"/>
    <property type="match status" value="1"/>
</dbReference>
<feature type="region of interest" description="Domain IV, binds dsDNA" evidence="8">
    <location>
        <begin position="320"/>
        <end position="440"/>
    </location>
</feature>
<evidence type="ECO:0000256" key="3">
    <source>
        <dbReference type="ARBA" id="ARBA00022705"/>
    </source>
</evidence>
<evidence type="ECO:0000256" key="4">
    <source>
        <dbReference type="ARBA" id="ARBA00022741"/>
    </source>
</evidence>
<keyword evidence="3 8" id="KW-0235">DNA replication</keyword>
<evidence type="ECO:0000256" key="2">
    <source>
        <dbReference type="ARBA" id="ARBA00022490"/>
    </source>
</evidence>
<dbReference type="Gene3D" id="3.30.300.180">
    <property type="match status" value="1"/>
</dbReference>
<evidence type="ECO:0000259" key="13">
    <source>
        <dbReference type="SMART" id="SM00760"/>
    </source>
</evidence>
<evidence type="ECO:0000256" key="9">
    <source>
        <dbReference type="NCBIfam" id="TIGR00362"/>
    </source>
</evidence>
<dbReference type="RefSeq" id="WP_258569347.1">
    <property type="nucleotide sequence ID" value="NZ_JAKUDN010000002.1"/>
</dbReference>
<evidence type="ECO:0000256" key="5">
    <source>
        <dbReference type="ARBA" id="ARBA00022840"/>
    </source>
</evidence>